<dbReference type="PATRIC" id="fig|52.7.peg.6926"/>
<name>A0A0K1EMF9_CHOCO</name>
<gene>
    <name evidence="2" type="ORF">CMC5_062980</name>
</gene>
<organism evidence="2 3">
    <name type="scientific">Chondromyces crocatus</name>
    <dbReference type="NCBI Taxonomy" id="52"/>
    <lineage>
        <taxon>Bacteria</taxon>
        <taxon>Pseudomonadati</taxon>
        <taxon>Myxococcota</taxon>
        <taxon>Polyangia</taxon>
        <taxon>Polyangiales</taxon>
        <taxon>Polyangiaceae</taxon>
        <taxon>Chondromyces</taxon>
    </lineage>
</organism>
<dbReference type="InterPro" id="IPR013217">
    <property type="entry name" value="Methyltransf_12"/>
</dbReference>
<dbReference type="Proteomes" id="UP000067626">
    <property type="component" value="Chromosome"/>
</dbReference>
<dbReference type="EMBL" id="CP012159">
    <property type="protein sequence ID" value="AKT42075.1"/>
    <property type="molecule type" value="Genomic_DNA"/>
</dbReference>
<dbReference type="EC" id="2.1.1.-" evidence="2"/>
<proteinExistence type="predicted"/>
<reference evidence="2 3" key="1">
    <citation type="submission" date="2015-07" db="EMBL/GenBank/DDBJ databases">
        <title>Genome analysis of myxobacterium Chondromyces crocatus Cm c5 reveals a high potential for natural compound synthesis and the genetic basis for the loss of fruiting body formation.</title>
        <authorList>
            <person name="Zaburannyi N."/>
            <person name="Bunk B."/>
            <person name="Maier J."/>
            <person name="Overmann J."/>
            <person name="Mueller R."/>
        </authorList>
    </citation>
    <scope>NUCLEOTIDE SEQUENCE [LARGE SCALE GENOMIC DNA]</scope>
    <source>
        <strain evidence="2 3">Cm c5</strain>
    </source>
</reference>
<evidence type="ECO:0000259" key="1">
    <source>
        <dbReference type="Pfam" id="PF08242"/>
    </source>
</evidence>
<evidence type="ECO:0000313" key="3">
    <source>
        <dbReference type="Proteomes" id="UP000067626"/>
    </source>
</evidence>
<sequence length="240" mass="26956">MKNHFDFDDPKHAFNLGKHSDKITRYEDGPRRFVPGYELSHTLASILLRDRIGERGKILVLGAGGGVELAAFGQAAPDWTFVGIDPSENMLSQAKDKLRDLHLDHRVELVKGYIPDAPEGPFDAATCFLTLHFIPDDGSRLDTLRHIHERLAPGAPFILINFCADKTAPSFEDQLRLYRAYPIHQGLPVEMAEHASRSVTELVPLVPPEREVALLQEAGFEDVTLFYKAFLFNGWIVRKA</sequence>
<dbReference type="RefSeq" id="WP_050433756.1">
    <property type="nucleotide sequence ID" value="NZ_CP012159.1"/>
</dbReference>
<dbReference type="GO" id="GO:0032259">
    <property type="term" value="P:methylation"/>
    <property type="evidence" value="ECO:0007669"/>
    <property type="project" value="UniProtKB-KW"/>
</dbReference>
<protein>
    <submittedName>
        <fullName evidence="2">Methyltransferase</fullName>
        <ecNumber evidence="2">2.1.1.-</ecNumber>
    </submittedName>
</protein>
<dbReference type="PANTHER" id="PTHR43861">
    <property type="entry name" value="TRANS-ACONITATE 2-METHYLTRANSFERASE-RELATED"/>
    <property type="match status" value="1"/>
</dbReference>
<keyword evidence="3" id="KW-1185">Reference proteome</keyword>
<dbReference type="InterPro" id="IPR029063">
    <property type="entry name" value="SAM-dependent_MTases_sf"/>
</dbReference>
<feature type="domain" description="Methyltransferase type 12" evidence="1">
    <location>
        <begin position="59"/>
        <end position="156"/>
    </location>
</feature>
<dbReference type="Pfam" id="PF08242">
    <property type="entry name" value="Methyltransf_12"/>
    <property type="match status" value="1"/>
</dbReference>
<dbReference type="GO" id="GO:0008168">
    <property type="term" value="F:methyltransferase activity"/>
    <property type="evidence" value="ECO:0007669"/>
    <property type="project" value="UniProtKB-KW"/>
</dbReference>
<dbReference type="AlphaFoldDB" id="A0A0K1EMF9"/>
<accession>A0A0K1EMF9</accession>
<dbReference type="CDD" id="cd02440">
    <property type="entry name" value="AdoMet_MTases"/>
    <property type="match status" value="1"/>
</dbReference>
<dbReference type="KEGG" id="ccro:CMC5_062980"/>
<dbReference type="OrthoDB" id="213472at2"/>
<dbReference type="SUPFAM" id="SSF53335">
    <property type="entry name" value="S-adenosyl-L-methionine-dependent methyltransferases"/>
    <property type="match status" value="1"/>
</dbReference>
<dbReference type="STRING" id="52.CMC5_062980"/>
<keyword evidence="2" id="KW-0808">Transferase</keyword>
<keyword evidence="2" id="KW-0489">Methyltransferase</keyword>
<dbReference type="Gene3D" id="3.40.50.150">
    <property type="entry name" value="Vaccinia Virus protein VP39"/>
    <property type="match status" value="1"/>
</dbReference>
<evidence type="ECO:0000313" key="2">
    <source>
        <dbReference type="EMBL" id="AKT42075.1"/>
    </source>
</evidence>